<dbReference type="SUPFAM" id="SSF53448">
    <property type="entry name" value="Nucleotide-diphospho-sugar transferases"/>
    <property type="match status" value="1"/>
</dbReference>
<dbReference type="PANTHER" id="PTHR22916">
    <property type="entry name" value="GLYCOSYLTRANSFERASE"/>
    <property type="match status" value="1"/>
</dbReference>
<dbReference type="InterPro" id="IPR029044">
    <property type="entry name" value="Nucleotide-diphossugar_trans"/>
</dbReference>
<gene>
    <name evidence="2" type="ORF">DXA27_19120</name>
</gene>
<dbReference type="PANTHER" id="PTHR22916:SF3">
    <property type="entry name" value="UDP-GLCNAC:BETAGAL BETA-1,3-N-ACETYLGLUCOSAMINYLTRANSFERASE-LIKE PROTEIN 1"/>
    <property type="match status" value="1"/>
</dbReference>
<evidence type="ECO:0000259" key="1">
    <source>
        <dbReference type="Pfam" id="PF00535"/>
    </source>
</evidence>
<evidence type="ECO:0000313" key="2">
    <source>
        <dbReference type="EMBL" id="RGY65544.1"/>
    </source>
</evidence>
<dbReference type="InterPro" id="IPR001173">
    <property type="entry name" value="Glyco_trans_2-like"/>
</dbReference>
<protein>
    <submittedName>
        <fullName evidence="2">Glycosyltransferase</fullName>
    </submittedName>
</protein>
<organism evidence="2 3">
    <name type="scientific">Bacteroides fragilis</name>
    <dbReference type="NCBI Taxonomy" id="817"/>
    <lineage>
        <taxon>Bacteria</taxon>
        <taxon>Pseudomonadati</taxon>
        <taxon>Bacteroidota</taxon>
        <taxon>Bacteroidia</taxon>
        <taxon>Bacteroidales</taxon>
        <taxon>Bacteroidaceae</taxon>
        <taxon>Bacteroides</taxon>
    </lineage>
</organism>
<keyword evidence="2" id="KW-0808">Transferase</keyword>
<evidence type="ECO:0000313" key="3">
    <source>
        <dbReference type="Proteomes" id="UP000284614"/>
    </source>
</evidence>
<sequence length="279" mass="33039">MEVMLSIICTAYNHEEFIDKAIDGFLVQQCNFKIEIIIHDDASIDHTPLIIQRYVDKYPNLIYPIFQKENQYSKGVNVWGSLINKARGKYIAICEGDDYWINPLKLQQQVDFLENNPSYSLCAHNALVVYTDSNLQYQFLKKEKSTELCIKEILSNWCVPTASIVFRKELYEWPIWANNVINGDLVLQIVLIKKGKVFFFKDIMSVYRKHNAGLSIMINSFPVEYLRQKNTLYKHINKYFVYKYSLIIYKIIIKNDIRIFFQVIFRIAPFLRFLVKKVR</sequence>
<dbReference type="Proteomes" id="UP000284614">
    <property type="component" value="Unassembled WGS sequence"/>
</dbReference>
<accession>A0A413JU56</accession>
<dbReference type="RefSeq" id="WP_005820791.1">
    <property type="nucleotide sequence ID" value="NZ_JAGJHD010000019.1"/>
</dbReference>
<proteinExistence type="predicted"/>
<reference evidence="2 3" key="1">
    <citation type="submission" date="2018-08" db="EMBL/GenBank/DDBJ databases">
        <title>A genome reference for cultivated species of the human gut microbiota.</title>
        <authorList>
            <person name="Zou Y."/>
            <person name="Xue W."/>
            <person name="Luo G."/>
        </authorList>
    </citation>
    <scope>NUCLEOTIDE SEQUENCE [LARGE SCALE GENOMIC DNA]</scope>
    <source>
        <strain evidence="2 3">OF01-1</strain>
    </source>
</reference>
<feature type="domain" description="Glycosyltransferase 2-like" evidence="1">
    <location>
        <begin position="6"/>
        <end position="125"/>
    </location>
</feature>
<dbReference type="GO" id="GO:0016758">
    <property type="term" value="F:hexosyltransferase activity"/>
    <property type="evidence" value="ECO:0007669"/>
    <property type="project" value="UniProtKB-ARBA"/>
</dbReference>
<comment type="caution">
    <text evidence="2">The sequence shown here is derived from an EMBL/GenBank/DDBJ whole genome shotgun (WGS) entry which is preliminary data.</text>
</comment>
<dbReference type="Pfam" id="PF00535">
    <property type="entry name" value="Glycos_transf_2"/>
    <property type="match status" value="1"/>
</dbReference>
<dbReference type="AlphaFoldDB" id="A0A413JU56"/>
<name>A0A413JU56_BACFG</name>
<dbReference type="EMBL" id="QSDG01000022">
    <property type="protein sequence ID" value="RGY65544.1"/>
    <property type="molecule type" value="Genomic_DNA"/>
</dbReference>
<dbReference type="Gene3D" id="3.90.550.10">
    <property type="entry name" value="Spore Coat Polysaccharide Biosynthesis Protein SpsA, Chain A"/>
    <property type="match status" value="1"/>
</dbReference>